<reference evidence="2" key="1">
    <citation type="journal article" date="2019" name="Int. J. Syst. Evol. Microbiol.">
        <title>The Global Catalogue of Microorganisms (GCM) 10K type strain sequencing project: providing services to taxonomists for standard genome sequencing and annotation.</title>
        <authorList>
            <consortium name="The Broad Institute Genomics Platform"/>
            <consortium name="The Broad Institute Genome Sequencing Center for Infectious Disease"/>
            <person name="Wu L."/>
            <person name="Ma J."/>
        </authorList>
    </citation>
    <scope>NUCLEOTIDE SEQUENCE [LARGE SCALE GENOMIC DNA]</scope>
    <source>
        <strain evidence="2">JCM 17224</strain>
    </source>
</reference>
<dbReference type="Pfam" id="PF10677">
    <property type="entry name" value="DUF2490"/>
    <property type="match status" value="1"/>
</dbReference>
<proteinExistence type="predicted"/>
<organism evidence="1 2">
    <name type="scientific">Hymenobacter fastidiosus</name>
    <dbReference type="NCBI Taxonomy" id="486264"/>
    <lineage>
        <taxon>Bacteria</taxon>
        <taxon>Pseudomonadati</taxon>
        <taxon>Bacteroidota</taxon>
        <taxon>Cytophagia</taxon>
        <taxon>Cytophagales</taxon>
        <taxon>Hymenobacteraceae</taxon>
        <taxon>Hymenobacter</taxon>
    </lineage>
</organism>
<comment type="caution">
    <text evidence="1">The sequence shown here is derived from an EMBL/GenBank/DDBJ whole genome shotgun (WGS) entry which is preliminary data.</text>
</comment>
<accession>A0ABP7SH60</accession>
<gene>
    <name evidence="1" type="ORF">GCM10022408_25280</name>
</gene>
<evidence type="ECO:0000313" key="1">
    <source>
        <dbReference type="EMBL" id="GAA4011734.1"/>
    </source>
</evidence>
<keyword evidence="2" id="KW-1185">Reference proteome</keyword>
<dbReference type="Proteomes" id="UP001500567">
    <property type="component" value="Unassembled WGS sequence"/>
</dbReference>
<dbReference type="EMBL" id="BAABDJ010000029">
    <property type="protein sequence ID" value="GAA4011734.1"/>
    <property type="molecule type" value="Genomic_DNA"/>
</dbReference>
<protein>
    <submittedName>
        <fullName evidence="1">DUF2490 domain-containing protein</fullName>
    </submittedName>
</protein>
<dbReference type="InterPro" id="IPR019619">
    <property type="entry name" value="DUF2490"/>
</dbReference>
<evidence type="ECO:0000313" key="2">
    <source>
        <dbReference type="Proteomes" id="UP001500567"/>
    </source>
</evidence>
<sequence>MPVENVWLLYSTDAQLTGKWGLHADAQIRRARSAATLRQNQVRVGVNYTANPQVVLTAGYSYVDLYSADEAPAAIQAPEHRLYEQLILQDDQGLVRMQHRYRLEQRRLTRPGEEEPVYLNRFRYQMRLTLPLRGKAIEPGTPYIAAANELLFNFGRNLIGGIFDQNRAAIAVGYQFTKATALEAGYLNLLSPTANQARQRHIAQLSLTFNPDLRPPTLNPTQY</sequence>
<name>A0ABP7SH60_9BACT</name>